<evidence type="ECO:0000313" key="5">
    <source>
        <dbReference type="EMBL" id="KAJ4136561.1"/>
    </source>
</evidence>
<dbReference type="PROSITE" id="PS50297">
    <property type="entry name" value="ANK_REP_REGION"/>
    <property type="match status" value="6"/>
</dbReference>
<dbReference type="InterPro" id="IPR036770">
    <property type="entry name" value="Ankyrin_rpt-contain_sf"/>
</dbReference>
<feature type="repeat" description="ANK" evidence="3">
    <location>
        <begin position="527"/>
        <end position="560"/>
    </location>
</feature>
<name>A0ABQ8RJY3_FUSEQ</name>
<proteinExistence type="predicted"/>
<dbReference type="Pfam" id="PF22939">
    <property type="entry name" value="WHD_GPIID"/>
    <property type="match status" value="1"/>
</dbReference>
<feature type="repeat" description="ANK" evidence="3">
    <location>
        <begin position="356"/>
        <end position="388"/>
    </location>
</feature>
<dbReference type="InterPro" id="IPR054471">
    <property type="entry name" value="GPIID_WHD"/>
</dbReference>
<feature type="repeat" description="ANK" evidence="3">
    <location>
        <begin position="323"/>
        <end position="355"/>
    </location>
</feature>
<feature type="repeat" description="ANK" evidence="3">
    <location>
        <begin position="595"/>
        <end position="616"/>
    </location>
</feature>
<dbReference type="Pfam" id="PF12796">
    <property type="entry name" value="Ank_2"/>
    <property type="match status" value="4"/>
</dbReference>
<evidence type="ECO:0000256" key="3">
    <source>
        <dbReference type="PROSITE-ProRule" id="PRU00023"/>
    </source>
</evidence>
<dbReference type="EMBL" id="JAOQBH010000005">
    <property type="protein sequence ID" value="KAJ4136561.1"/>
    <property type="molecule type" value="Genomic_DNA"/>
</dbReference>
<dbReference type="PROSITE" id="PS50088">
    <property type="entry name" value="ANK_REPEAT"/>
    <property type="match status" value="7"/>
</dbReference>
<comment type="caution">
    <text evidence="5">The sequence shown here is derived from an EMBL/GenBank/DDBJ whole genome shotgun (WGS) entry which is preliminary data.</text>
</comment>
<evidence type="ECO:0000256" key="2">
    <source>
        <dbReference type="ARBA" id="ARBA00023043"/>
    </source>
</evidence>
<dbReference type="InterPro" id="IPR002110">
    <property type="entry name" value="Ankyrin_rpt"/>
</dbReference>
<feature type="domain" description="GPI inositol-deacylase winged helix" evidence="4">
    <location>
        <begin position="56"/>
        <end position="132"/>
    </location>
</feature>
<dbReference type="SMART" id="SM00248">
    <property type="entry name" value="ANK"/>
    <property type="match status" value="13"/>
</dbReference>
<feature type="repeat" description="ANK" evidence="3">
    <location>
        <begin position="391"/>
        <end position="423"/>
    </location>
</feature>
<dbReference type="SUPFAM" id="SSF48403">
    <property type="entry name" value="Ankyrin repeat"/>
    <property type="match status" value="2"/>
</dbReference>
<dbReference type="Gene3D" id="1.25.40.20">
    <property type="entry name" value="Ankyrin repeat-containing domain"/>
    <property type="match status" value="3"/>
</dbReference>
<accession>A0ABQ8RJY3</accession>
<keyword evidence="1" id="KW-0677">Repeat</keyword>
<evidence type="ECO:0000313" key="6">
    <source>
        <dbReference type="Proteomes" id="UP001152024"/>
    </source>
</evidence>
<keyword evidence="2 3" id="KW-0040">ANK repeat</keyword>
<gene>
    <name evidence="5" type="ORF">NW768_004178</name>
</gene>
<dbReference type="Proteomes" id="UP001152024">
    <property type="component" value="Unassembled WGS sequence"/>
</dbReference>
<organism evidence="5 6">
    <name type="scientific">Fusarium equiseti</name>
    <name type="common">Fusarium scirpi</name>
    <dbReference type="NCBI Taxonomy" id="61235"/>
    <lineage>
        <taxon>Eukaryota</taxon>
        <taxon>Fungi</taxon>
        <taxon>Dikarya</taxon>
        <taxon>Ascomycota</taxon>
        <taxon>Pezizomycotina</taxon>
        <taxon>Sordariomycetes</taxon>
        <taxon>Hypocreomycetidae</taxon>
        <taxon>Hypocreales</taxon>
        <taxon>Nectriaceae</taxon>
        <taxon>Fusarium</taxon>
        <taxon>Fusarium incarnatum-equiseti species complex</taxon>
    </lineage>
</organism>
<evidence type="ECO:0000256" key="1">
    <source>
        <dbReference type="ARBA" id="ARBA00022737"/>
    </source>
</evidence>
<sequence length="731" mass="79490">MEFRFLLASLQISTLLSQPTKGHLLELLRTFNKGEQGLDEHYGQAMRRIQDQEPNRKALAMKILTWIVHAERPLSMQELKHAVAVCENSDELDENYIPRSKIILSLCAGLVVLDEESRMVRLVHYTTQEYFERHENAWFEDAETEMIITCGTYLSFTSGLGISESFPEERLWPLYPYALYHWHHHVREIPGRASEWLLRFAKSEIRIPVNESSDFSGGSVAGLHLAAYFGLGHVAACLIDGGYCADEHDIYDRTPLSYAADAGRQSTINLLLATKDVDPNSSPKAGAFEKMTPLIFASINGHEAVVNLLLDVDHADIDAQDAQGNTALYHAVTCRNMSIVAVLIEKGPSMEINNNDGQTVLAVAAGDCNMDGVEILLRYGANPNPKPATGTGRTPLSSAARRGDTSIVRLLLATGADACLRRGLQRHTPPLLLAAKNDCEDVVEVLLQRGVDPEGVPEASRTPFSLATDAGNMTVAKPLFDSGKIDPDSKCSRGLTPLFYAACGGHSDIVKLLLDTCEVDPDINDSKGRTPLSFAASGGHVATVEILLGASGVDTDSKDRNGLTPLSYAAGGGRKAIVEMLLSASGVDPDSKDIEGRTPLSHAAAHGQQAIVELLLGSCRVDPNSRAEEQAGMTPLGFACLRGRLAVVKILLNDDRVDPDSKLSEDGNGGPTELFRAASHGREAILQLLLDTNRVDVNMTDKNGWTPLEYAKNNTIRRMLRDKGGQRGRDL</sequence>
<evidence type="ECO:0000259" key="4">
    <source>
        <dbReference type="Pfam" id="PF22939"/>
    </source>
</evidence>
<reference evidence="5" key="1">
    <citation type="submission" date="2022-09" db="EMBL/GenBank/DDBJ databases">
        <title>Fusarium specimens isolated from Avocado Roots.</title>
        <authorList>
            <person name="Stajich J."/>
            <person name="Roper C."/>
            <person name="Heimlech-Rivalta G."/>
        </authorList>
    </citation>
    <scope>NUCLEOTIDE SEQUENCE</scope>
    <source>
        <strain evidence="5">CF00095</strain>
    </source>
</reference>
<keyword evidence="6" id="KW-1185">Reference proteome</keyword>
<dbReference type="PANTHER" id="PTHR24126">
    <property type="entry name" value="ANKYRIN REPEAT, PH AND SEC7 DOMAIN CONTAINING PROTEIN SECG-RELATED"/>
    <property type="match status" value="1"/>
</dbReference>
<feature type="repeat" description="ANK" evidence="3">
    <location>
        <begin position="561"/>
        <end position="594"/>
    </location>
</feature>
<feature type="repeat" description="ANK" evidence="3">
    <location>
        <begin position="493"/>
        <end position="515"/>
    </location>
</feature>
<dbReference type="Pfam" id="PF13637">
    <property type="entry name" value="Ank_4"/>
    <property type="match status" value="1"/>
</dbReference>
<protein>
    <recommendedName>
        <fullName evidence="4">GPI inositol-deacylase winged helix domain-containing protein</fullName>
    </recommendedName>
</protein>
<dbReference type="PANTHER" id="PTHR24126:SF14">
    <property type="entry name" value="ANK_REP_REGION DOMAIN-CONTAINING PROTEIN"/>
    <property type="match status" value="1"/>
</dbReference>